<keyword evidence="8 9" id="KW-0131">Cell cycle</keyword>
<comment type="similarity">
    <text evidence="9">Belongs to the FtsQ/DivIB family. FtsQ subfamily.</text>
</comment>
<evidence type="ECO:0000313" key="12">
    <source>
        <dbReference type="Proteomes" id="UP000238949"/>
    </source>
</evidence>
<dbReference type="Gene3D" id="3.10.20.310">
    <property type="entry name" value="membrane protein fhac"/>
    <property type="match status" value="1"/>
</dbReference>
<dbReference type="OrthoDB" id="9790370at2"/>
<evidence type="ECO:0000256" key="4">
    <source>
        <dbReference type="ARBA" id="ARBA00022618"/>
    </source>
</evidence>
<keyword evidence="3 9" id="KW-0997">Cell inner membrane</keyword>
<dbReference type="InterPro" id="IPR045335">
    <property type="entry name" value="FtsQ_C_sf"/>
</dbReference>
<comment type="subcellular location">
    <subcellularLocation>
        <location evidence="9">Cell inner membrane</location>
        <topology evidence="9">Single-pass type II membrane protein</topology>
    </subcellularLocation>
    <subcellularLocation>
        <location evidence="1">Membrane</location>
    </subcellularLocation>
    <text evidence="9">Localizes to the division septum.</text>
</comment>
<evidence type="ECO:0000256" key="3">
    <source>
        <dbReference type="ARBA" id="ARBA00022519"/>
    </source>
</evidence>
<dbReference type="GO" id="GO:0090529">
    <property type="term" value="P:cell septum assembly"/>
    <property type="evidence" value="ECO:0007669"/>
    <property type="project" value="InterPro"/>
</dbReference>
<dbReference type="Proteomes" id="UP000238949">
    <property type="component" value="Unassembled WGS sequence"/>
</dbReference>
<dbReference type="GO" id="GO:0043093">
    <property type="term" value="P:FtsZ-dependent cytokinesis"/>
    <property type="evidence" value="ECO:0007669"/>
    <property type="project" value="UniProtKB-UniRule"/>
</dbReference>
<keyword evidence="5 9" id="KW-0812">Transmembrane</keyword>
<dbReference type="Gene3D" id="3.40.50.11690">
    <property type="entry name" value="Cell division protein FtsQ/DivIB"/>
    <property type="match status" value="1"/>
</dbReference>
<dbReference type="EMBL" id="PVNP01000082">
    <property type="protein sequence ID" value="PRO73832.1"/>
    <property type="molecule type" value="Genomic_DNA"/>
</dbReference>
<keyword evidence="12" id="KW-1185">Reference proteome</keyword>
<comment type="caution">
    <text evidence="11">The sequence shown here is derived from an EMBL/GenBank/DDBJ whole genome shotgun (WGS) entry which is preliminary data.</text>
</comment>
<sequence>MSAEQHQAPWGGIAFLAVLVVLLISGGIHTYNWMQDEQQAPVQVIDFSGQFEQLDVLKLERLIRQSQPGSFFALDVNDIHRLLEEQAWVYRASVRKQWPNRLKVYLVEQTPVARWNEDLMLNPYGESFNAEGKNLGLPRLFGPGGSEKTALEGFNAMQRLLRSRQLDIEELSLSERFAWQVQLVNGIEINLGRQEFIDRLQRFVDVYPLLSEQPKGVSYVDLRYDTGLAVGWQNETDTNQTKS</sequence>
<reference evidence="12" key="1">
    <citation type="journal article" date="2020" name="Int. J. Syst. Evol. Microbiol.">
        <title>Alteromonas alba sp. nov., a marine bacterium isolated from the seawater of the West Pacific Ocean.</title>
        <authorList>
            <person name="Sun C."/>
            <person name="Wu Y.-H."/>
            <person name="Xamxidin M."/>
            <person name="Cheng H."/>
            <person name="Xu X.-W."/>
        </authorList>
    </citation>
    <scope>NUCLEOTIDE SEQUENCE [LARGE SCALE GENOMIC DNA]</scope>
    <source>
        <strain evidence="12">190</strain>
    </source>
</reference>
<evidence type="ECO:0000256" key="8">
    <source>
        <dbReference type="ARBA" id="ARBA00023306"/>
    </source>
</evidence>
<evidence type="ECO:0000256" key="2">
    <source>
        <dbReference type="ARBA" id="ARBA00022475"/>
    </source>
</evidence>
<protein>
    <recommendedName>
        <fullName evidence="9">Cell division protein FtsQ</fullName>
    </recommendedName>
</protein>
<dbReference type="GO" id="GO:0005886">
    <property type="term" value="C:plasma membrane"/>
    <property type="evidence" value="ECO:0007669"/>
    <property type="project" value="UniProtKB-SubCell"/>
</dbReference>
<dbReference type="InterPro" id="IPR005548">
    <property type="entry name" value="Cell_div_FtsQ/DivIB_C"/>
</dbReference>
<evidence type="ECO:0000256" key="9">
    <source>
        <dbReference type="HAMAP-Rule" id="MF_00911"/>
    </source>
</evidence>
<evidence type="ECO:0000256" key="7">
    <source>
        <dbReference type="ARBA" id="ARBA00023136"/>
    </source>
</evidence>
<dbReference type="Pfam" id="PF03799">
    <property type="entry name" value="FtsQ_DivIB_C"/>
    <property type="match status" value="1"/>
</dbReference>
<evidence type="ECO:0000256" key="5">
    <source>
        <dbReference type="ARBA" id="ARBA00022692"/>
    </source>
</evidence>
<evidence type="ECO:0000256" key="6">
    <source>
        <dbReference type="ARBA" id="ARBA00022989"/>
    </source>
</evidence>
<keyword evidence="2 9" id="KW-1003">Cell membrane</keyword>
<proteinExistence type="inferred from homology"/>
<dbReference type="HAMAP" id="MF_00911">
    <property type="entry name" value="FtsQ_subfam"/>
    <property type="match status" value="1"/>
</dbReference>
<accession>A0A2S9VBL0</accession>
<evidence type="ECO:0000259" key="10">
    <source>
        <dbReference type="PROSITE" id="PS51779"/>
    </source>
</evidence>
<keyword evidence="4 9" id="KW-0132">Cell division</keyword>
<organism evidence="11 12">
    <name type="scientific">Alteromonas alba</name>
    <dbReference type="NCBI Taxonomy" id="2079529"/>
    <lineage>
        <taxon>Bacteria</taxon>
        <taxon>Pseudomonadati</taxon>
        <taxon>Pseudomonadota</taxon>
        <taxon>Gammaproteobacteria</taxon>
        <taxon>Alteromonadales</taxon>
        <taxon>Alteromonadaceae</taxon>
        <taxon>Alteromonas/Salinimonas group</taxon>
        <taxon>Alteromonas</taxon>
    </lineage>
</organism>
<dbReference type="GO" id="GO:0032153">
    <property type="term" value="C:cell division site"/>
    <property type="evidence" value="ECO:0007669"/>
    <property type="project" value="UniProtKB-UniRule"/>
</dbReference>
<evidence type="ECO:0000313" key="11">
    <source>
        <dbReference type="EMBL" id="PRO73832.1"/>
    </source>
</evidence>
<comment type="function">
    <text evidence="9">Essential cell division protein. May link together the upstream cell division proteins, which are predominantly cytoplasmic, with the downstream cell division proteins, which are predominantly periplasmic. May control correct divisome assembly.</text>
</comment>
<dbReference type="PANTHER" id="PTHR35851:SF1">
    <property type="entry name" value="CELL DIVISION PROTEIN FTSQ"/>
    <property type="match status" value="1"/>
</dbReference>
<dbReference type="PROSITE" id="PS51779">
    <property type="entry name" value="POTRA"/>
    <property type="match status" value="1"/>
</dbReference>
<keyword evidence="6 9" id="KW-1133">Transmembrane helix</keyword>
<name>A0A2S9VBL0_9ALTE</name>
<keyword evidence="7 9" id="KW-0472">Membrane</keyword>
<dbReference type="Pfam" id="PF08478">
    <property type="entry name" value="POTRA_1"/>
    <property type="match status" value="1"/>
</dbReference>
<feature type="transmembrane region" description="Helical" evidence="9">
    <location>
        <begin position="12"/>
        <end position="34"/>
    </location>
</feature>
<dbReference type="InterPro" id="IPR013685">
    <property type="entry name" value="POTRA_FtsQ_type"/>
</dbReference>
<feature type="domain" description="POTRA" evidence="10">
    <location>
        <begin position="40"/>
        <end position="109"/>
    </location>
</feature>
<dbReference type="InterPro" id="IPR026579">
    <property type="entry name" value="FtsQ"/>
</dbReference>
<dbReference type="InterPro" id="IPR034746">
    <property type="entry name" value="POTRA"/>
</dbReference>
<gene>
    <name evidence="9" type="primary">ftsQ</name>
    <name evidence="11" type="ORF">C6Y40_09130</name>
</gene>
<evidence type="ECO:0000256" key="1">
    <source>
        <dbReference type="ARBA" id="ARBA00004370"/>
    </source>
</evidence>
<dbReference type="AlphaFoldDB" id="A0A2S9VBL0"/>
<dbReference type="PANTHER" id="PTHR35851">
    <property type="entry name" value="CELL DIVISION PROTEIN FTSQ"/>
    <property type="match status" value="1"/>
</dbReference>
<comment type="subunit">
    <text evidence="9">Part of a complex composed of FtsB, FtsL and FtsQ.</text>
</comment>
<dbReference type="RefSeq" id="WP_105934332.1">
    <property type="nucleotide sequence ID" value="NZ_PVNP01000082.1"/>
</dbReference>